<accession>A0ABT2YXJ4</accession>
<dbReference type="InterPro" id="IPR036249">
    <property type="entry name" value="Thioredoxin-like_sf"/>
</dbReference>
<dbReference type="SUPFAM" id="SSF52833">
    <property type="entry name" value="Thioredoxin-like"/>
    <property type="match status" value="1"/>
</dbReference>
<keyword evidence="1" id="KW-0732">Signal</keyword>
<sequence>MPVRSILAVLLLPLSAAAAGATEYELLMFEQAGCIYCARWNEEVAPEYPLTAEGRLAPLRRIDLRAPLPEGLRIEAAPIFTPTFVVVADGVESGRLEGYPGEDFFWPMLGAMLRQAGAVLAD</sequence>
<feature type="signal peptide" evidence="1">
    <location>
        <begin position="1"/>
        <end position="21"/>
    </location>
</feature>
<dbReference type="Proteomes" id="UP001652503">
    <property type="component" value="Unassembled WGS sequence"/>
</dbReference>
<protein>
    <submittedName>
        <fullName evidence="2">Thioredoxin family protein</fullName>
    </submittedName>
</protein>
<feature type="chain" id="PRO_5046506963" evidence="1">
    <location>
        <begin position="22"/>
        <end position="122"/>
    </location>
</feature>
<organism evidence="2 3">
    <name type="scientific">Albidovulum sediminicola</name>
    <dbReference type="NCBI Taxonomy" id="2984331"/>
    <lineage>
        <taxon>Bacteria</taxon>
        <taxon>Pseudomonadati</taxon>
        <taxon>Pseudomonadota</taxon>
        <taxon>Alphaproteobacteria</taxon>
        <taxon>Rhodobacterales</taxon>
        <taxon>Paracoccaceae</taxon>
        <taxon>Albidovulum</taxon>
    </lineage>
</organism>
<evidence type="ECO:0000256" key="1">
    <source>
        <dbReference type="SAM" id="SignalP"/>
    </source>
</evidence>
<evidence type="ECO:0000313" key="2">
    <source>
        <dbReference type="EMBL" id="MCV2863595.1"/>
    </source>
</evidence>
<dbReference type="RefSeq" id="WP_263720055.1">
    <property type="nucleotide sequence ID" value="NZ_JAOWLA010000002.1"/>
</dbReference>
<evidence type="ECO:0000313" key="3">
    <source>
        <dbReference type="Proteomes" id="UP001652503"/>
    </source>
</evidence>
<proteinExistence type="predicted"/>
<keyword evidence="3" id="KW-1185">Reference proteome</keyword>
<comment type="caution">
    <text evidence="2">The sequence shown here is derived from an EMBL/GenBank/DDBJ whole genome shotgun (WGS) entry which is preliminary data.</text>
</comment>
<reference evidence="2 3" key="1">
    <citation type="submission" date="2022-10" db="EMBL/GenBank/DDBJ databases">
        <title>Defluviimonas sp. nov., isolated from ocean surface water.</title>
        <authorList>
            <person name="He W."/>
            <person name="Wang L."/>
            <person name="Zhang D.-F."/>
        </authorList>
    </citation>
    <scope>NUCLEOTIDE SEQUENCE [LARGE SCALE GENOMIC DNA]</scope>
    <source>
        <strain evidence="2 3">WL0075</strain>
    </source>
</reference>
<dbReference type="Gene3D" id="3.40.30.10">
    <property type="entry name" value="Glutaredoxin"/>
    <property type="match status" value="1"/>
</dbReference>
<name>A0ABT2YXJ4_9RHOB</name>
<gene>
    <name evidence="2" type="ORF">OE647_02455</name>
</gene>
<dbReference type="EMBL" id="JAOWLA010000002">
    <property type="protein sequence ID" value="MCV2863595.1"/>
    <property type="molecule type" value="Genomic_DNA"/>
</dbReference>